<feature type="signal peptide" evidence="6">
    <location>
        <begin position="1"/>
        <end position="19"/>
    </location>
</feature>
<feature type="compositionally biased region" description="Gly residues" evidence="5">
    <location>
        <begin position="675"/>
        <end position="693"/>
    </location>
</feature>
<dbReference type="PANTHER" id="PTHR47966">
    <property type="entry name" value="BETA-SITE APP-CLEAVING ENZYME, ISOFORM A-RELATED"/>
    <property type="match status" value="1"/>
</dbReference>
<dbReference type="Gene3D" id="2.40.70.10">
    <property type="entry name" value="Acid Proteases"/>
    <property type="match status" value="2"/>
</dbReference>
<comment type="similarity">
    <text evidence="1 4">Belongs to the peptidase A1 family.</text>
</comment>
<dbReference type="InterPro" id="IPR001461">
    <property type="entry name" value="Aspartic_peptidase_A1"/>
</dbReference>
<dbReference type="GeneID" id="85497538"/>
<dbReference type="AlphaFoldDB" id="A0AA48L816"/>
<evidence type="ECO:0000256" key="6">
    <source>
        <dbReference type="SAM" id="SignalP"/>
    </source>
</evidence>
<keyword evidence="4" id="KW-0645">Protease</keyword>
<dbReference type="PANTHER" id="PTHR47966:SF6">
    <property type="entry name" value="PEPTIDASE A1 DOMAIN-CONTAINING PROTEIN"/>
    <property type="match status" value="1"/>
</dbReference>
<gene>
    <name evidence="8" type="ORF">CcaverHIS019_0601270</name>
</gene>
<feature type="region of interest" description="Disordered" evidence="5">
    <location>
        <begin position="671"/>
        <end position="703"/>
    </location>
</feature>
<dbReference type="InterPro" id="IPR034164">
    <property type="entry name" value="Pepsin-like_dom"/>
</dbReference>
<feature type="compositionally biased region" description="Low complexity" evidence="5">
    <location>
        <begin position="603"/>
        <end position="646"/>
    </location>
</feature>
<feature type="compositionally biased region" description="Pro residues" evidence="5">
    <location>
        <begin position="588"/>
        <end position="602"/>
    </location>
</feature>
<feature type="compositionally biased region" description="Polar residues" evidence="5">
    <location>
        <begin position="450"/>
        <end position="467"/>
    </location>
</feature>
<evidence type="ECO:0000256" key="4">
    <source>
        <dbReference type="RuleBase" id="RU000454"/>
    </source>
</evidence>
<sequence>MYSAGLITAAFSVLALTDARPTPGGAFSAPIKLDKLHNRNLGVRSNGAYNLPIKHDGGGRVLNAHEARDIAAANTKHVRSRYEERAEEADVRLVNWRRDFMYSVDIELGTPPQTFTVHLDTGSASTYVMTKNCSIRACTTNNIPLLDFEASSTFEIWNTTARKTLSYGSGFASGDWANDTMAVGPFKVEKQAFLAVYNTDSSYVGTNSSGLLGLGFQGITGAKEVPWWQAAMDQWDDKRFGIYLERANLNEHPPSTHGNSSTGMLPTPGGMLTLGGVAEELYTGEVNYLPVTEKRYWMVDFDGAKVNGKAITLTGAKRAVFDTGSTLNYFPASYAKEFFAQIPGAVEAPEMGDGMWSVPCKTDTKVQFTFGGVDYDIFPDDFNFAIYNETEGTCLSQITGQSPFPIAEFLFGDAFMKSVYTIHRPEPAAIGLAQLVKQGTPYTGWPEYKGNSTTPAPTTGTNSSTGVETPTPSSNSSVSLPSTPVSSSSTTLTPSSSTTPVPSSSSSAQPSSSSSTTPSPSSSAEPLPSSSAEPLPSSSAEPLPSSSAEPLPSSSAEPLPSSSAEPPLSSSAAPSSSAVPEPSSSTTPVPPSSTPGPEPTTPSPSSSEDASATETTSSADDSSQISLPSASATATTTGSGPTPSTTEPRPDDSWFPLVPYWGEDGRLHWRRPGRKGGQFGWGSWGSWGWGSRGGKGRKNHHHD</sequence>
<dbReference type="RefSeq" id="XP_060458933.1">
    <property type="nucleotide sequence ID" value="XM_060602550.1"/>
</dbReference>
<feature type="active site" evidence="3">
    <location>
        <position position="322"/>
    </location>
</feature>
<dbReference type="InterPro" id="IPR001969">
    <property type="entry name" value="Aspartic_peptidase_AS"/>
</dbReference>
<evidence type="ECO:0000313" key="8">
    <source>
        <dbReference type="EMBL" id="BEI93668.1"/>
    </source>
</evidence>
<dbReference type="GO" id="GO:0006508">
    <property type="term" value="P:proteolysis"/>
    <property type="evidence" value="ECO:0007669"/>
    <property type="project" value="UniProtKB-KW"/>
</dbReference>
<evidence type="ECO:0000256" key="3">
    <source>
        <dbReference type="PIRSR" id="PIRSR601461-1"/>
    </source>
</evidence>
<dbReference type="InterPro" id="IPR021109">
    <property type="entry name" value="Peptidase_aspartic_dom_sf"/>
</dbReference>
<evidence type="ECO:0000256" key="2">
    <source>
        <dbReference type="ARBA" id="ARBA00022750"/>
    </source>
</evidence>
<evidence type="ECO:0000259" key="7">
    <source>
        <dbReference type="PROSITE" id="PS51767"/>
    </source>
</evidence>
<organism evidence="8 9">
    <name type="scientific">Cutaneotrichosporon cavernicola</name>
    <dbReference type="NCBI Taxonomy" id="279322"/>
    <lineage>
        <taxon>Eukaryota</taxon>
        <taxon>Fungi</taxon>
        <taxon>Dikarya</taxon>
        <taxon>Basidiomycota</taxon>
        <taxon>Agaricomycotina</taxon>
        <taxon>Tremellomycetes</taxon>
        <taxon>Trichosporonales</taxon>
        <taxon>Trichosporonaceae</taxon>
        <taxon>Cutaneotrichosporon</taxon>
    </lineage>
</organism>
<accession>A0AA48L816</accession>
<evidence type="ECO:0000256" key="1">
    <source>
        <dbReference type="ARBA" id="ARBA00007447"/>
    </source>
</evidence>
<feature type="compositionally biased region" description="Low complexity" evidence="5">
    <location>
        <begin position="468"/>
        <end position="587"/>
    </location>
</feature>
<feature type="domain" description="Peptidase A1" evidence="7">
    <location>
        <begin position="102"/>
        <end position="433"/>
    </location>
</feature>
<dbReference type="InterPro" id="IPR033121">
    <property type="entry name" value="PEPTIDASE_A1"/>
</dbReference>
<name>A0AA48L816_9TREE</name>
<proteinExistence type="inferred from homology"/>
<dbReference type="Pfam" id="PF00026">
    <property type="entry name" value="Asp"/>
    <property type="match status" value="1"/>
</dbReference>
<dbReference type="EMBL" id="AP028217">
    <property type="protein sequence ID" value="BEI93668.1"/>
    <property type="molecule type" value="Genomic_DNA"/>
</dbReference>
<dbReference type="Proteomes" id="UP001233271">
    <property type="component" value="Chromosome 6"/>
</dbReference>
<dbReference type="PROSITE" id="PS00141">
    <property type="entry name" value="ASP_PROTEASE"/>
    <property type="match status" value="1"/>
</dbReference>
<feature type="chain" id="PRO_5041369177" description="Peptidase A1 domain-containing protein" evidence="6">
    <location>
        <begin position="20"/>
        <end position="703"/>
    </location>
</feature>
<evidence type="ECO:0000256" key="5">
    <source>
        <dbReference type="SAM" id="MobiDB-lite"/>
    </source>
</evidence>
<keyword evidence="2 4" id="KW-0064">Aspartyl protease</keyword>
<keyword evidence="9" id="KW-1185">Reference proteome</keyword>
<keyword evidence="6" id="KW-0732">Signal</keyword>
<feature type="compositionally biased region" description="Basic residues" evidence="5">
    <location>
        <begin position="694"/>
        <end position="703"/>
    </location>
</feature>
<keyword evidence="4" id="KW-0378">Hydrolase</keyword>
<feature type="region of interest" description="Disordered" evidence="5">
    <location>
        <begin position="446"/>
        <end position="656"/>
    </location>
</feature>
<dbReference type="GO" id="GO:0004190">
    <property type="term" value="F:aspartic-type endopeptidase activity"/>
    <property type="evidence" value="ECO:0007669"/>
    <property type="project" value="UniProtKB-KW"/>
</dbReference>
<evidence type="ECO:0000313" key="9">
    <source>
        <dbReference type="Proteomes" id="UP001233271"/>
    </source>
</evidence>
<dbReference type="PRINTS" id="PR00792">
    <property type="entry name" value="PEPSIN"/>
</dbReference>
<dbReference type="KEGG" id="ccac:CcaHIS019_0601270"/>
<dbReference type="PROSITE" id="PS51767">
    <property type="entry name" value="PEPTIDASE_A1"/>
    <property type="match status" value="1"/>
</dbReference>
<dbReference type="CDD" id="cd05471">
    <property type="entry name" value="pepsin_like"/>
    <property type="match status" value="1"/>
</dbReference>
<protein>
    <recommendedName>
        <fullName evidence="7">Peptidase A1 domain-containing protein</fullName>
    </recommendedName>
</protein>
<dbReference type="SUPFAM" id="SSF50630">
    <property type="entry name" value="Acid proteases"/>
    <property type="match status" value="1"/>
</dbReference>
<feature type="active site" evidence="3">
    <location>
        <position position="120"/>
    </location>
</feature>
<reference evidence="8" key="1">
    <citation type="journal article" date="2023" name="BMC Genomics">
        <title>Chromosome-level genome assemblies of Cutaneotrichosporon spp. (Trichosporonales, Basidiomycota) reveal imbalanced evolution between nucleotide sequences and chromosome synteny.</title>
        <authorList>
            <person name="Kobayashi Y."/>
            <person name="Kayamori A."/>
            <person name="Aoki K."/>
            <person name="Shiwa Y."/>
            <person name="Matsutani M."/>
            <person name="Fujita N."/>
            <person name="Sugita T."/>
            <person name="Iwasaki W."/>
            <person name="Tanaka N."/>
            <person name="Takashima M."/>
        </authorList>
    </citation>
    <scope>NUCLEOTIDE SEQUENCE</scope>
    <source>
        <strain evidence="8">HIS019</strain>
    </source>
</reference>